<comment type="caution">
    <text evidence="1">The sequence shown here is derived from an EMBL/GenBank/DDBJ whole genome shotgun (WGS) entry which is preliminary data.</text>
</comment>
<accession>A0AA44ZGB1</accession>
<dbReference type="Proteomes" id="UP000223296">
    <property type="component" value="Unassembled WGS sequence"/>
</dbReference>
<proteinExistence type="predicted"/>
<protein>
    <submittedName>
        <fullName evidence="1">Uncharacterized protein</fullName>
    </submittedName>
</protein>
<reference evidence="1 2" key="1">
    <citation type="submission" date="2013-08" db="EMBL/GenBank/DDBJ databases">
        <authorList>
            <person name="Trees D."/>
        </authorList>
    </citation>
    <scope>NUCLEOTIDE SEQUENCE [LARGE SCALE GENOMIC DNA]</scope>
    <source>
        <strain evidence="1 2">3502</strain>
    </source>
</reference>
<dbReference type="AlphaFoldDB" id="A0AA44ZGB1"/>
<evidence type="ECO:0000313" key="2">
    <source>
        <dbReference type="Proteomes" id="UP000223296"/>
    </source>
</evidence>
<name>A0AA44ZGB1_NEIGO</name>
<gene>
    <name evidence="1" type="ORF">N776_05225</name>
</gene>
<dbReference type="EMBL" id="AVBE01000002">
    <property type="protein sequence ID" value="PHJ34874.1"/>
    <property type="molecule type" value="Genomic_DNA"/>
</dbReference>
<organism evidence="1 2">
    <name type="scientific">Neisseria gonorrhoeae 3502</name>
    <dbReference type="NCBI Taxonomy" id="1193404"/>
    <lineage>
        <taxon>Bacteria</taxon>
        <taxon>Pseudomonadati</taxon>
        <taxon>Pseudomonadota</taxon>
        <taxon>Betaproteobacteria</taxon>
        <taxon>Neisseriales</taxon>
        <taxon>Neisseriaceae</taxon>
        <taxon>Neisseria</taxon>
    </lineage>
</organism>
<sequence length="103" mass="11696">MFQVWKNADYSGKRAALIFCFAEARRRQGAGLPYAFIKCVQTDASGFQYARARCRLVRRHRRQRPISRGTPVPGIFKGSAVRRFPAARLQTASPARPLDKVRS</sequence>
<evidence type="ECO:0000313" key="1">
    <source>
        <dbReference type="EMBL" id="PHJ34874.1"/>
    </source>
</evidence>